<keyword evidence="3" id="KW-0804">Transcription</keyword>
<dbReference type="GO" id="GO:0003700">
    <property type="term" value="F:DNA-binding transcription factor activity"/>
    <property type="evidence" value="ECO:0007669"/>
    <property type="project" value="TreeGrafter"/>
</dbReference>
<keyword evidence="1" id="KW-0805">Transcription regulation</keyword>
<dbReference type="CDD" id="cd06288">
    <property type="entry name" value="PBP1_sucrose_transcription_regulator"/>
    <property type="match status" value="1"/>
</dbReference>
<dbReference type="AlphaFoldDB" id="A0A9D2FSG2"/>
<evidence type="ECO:0000256" key="1">
    <source>
        <dbReference type="ARBA" id="ARBA00023015"/>
    </source>
</evidence>
<sequence>IIYVTAHERAVKCIPENLPIPAVMAYGYTKSGRVPSVVVDEQQGTYELVEHLIEKGHRRIGVITGKTDSFHMQGRLLGYQKALRDNQIVYDPELVLIGDWTRESGYKYADQLLGKKVTAIFCMNDLMAGGVYDRADELGLDIPEDISIVGYDNRQLSSYYKPPLTTVELPLHDIGYKAADVMIEMLKGKIKEQKEELIYQVGCKELIRDSVKQLS</sequence>
<dbReference type="Proteomes" id="UP000824056">
    <property type="component" value="Unassembled WGS sequence"/>
</dbReference>
<dbReference type="InterPro" id="IPR028082">
    <property type="entry name" value="Peripla_BP_I"/>
</dbReference>
<dbReference type="InterPro" id="IPR046335">
    <property type="entry name" value="LacI/GalR-like_sensor"/>
</dbReference>
<gene>
    <name evidence="5" type="ORF">H9809_11570</name>
</gene>
<organism evidence="5 6">
    <name type="scientific">Candidatus Blautia pullicola</name>
    <dbReference type="NCBI Taxonomy" id="2838498"/>
    <lineage>
        <taxon>Bacteria</taxon>
        <taxon>Bacillati</taxon>
        <taxon>Bacillota</taxon>
        <taxon>Clostridia</taxon>
        <taxon>Lachnospirales</taxon>
        <taxon>Lachnospiraceae</taxon>
        <taxon>Blautia</taxon>
    </lineage>
</organism>
<comment type="caution">
    <text evidence="5">The sequence shown here is derived from an EMBL/GenBank/DDBJ whole genome shotgun (WGS) entry which is preliminary data.</text>
</comment>
<evidence type="ECO:0000256" key="2">
    <source>
        <dbReference type="ARBA" id="ARBA00023125"/>
    </source>
</evidence>
<dbReference type="PANTHER" id="PTHR30146:SF109">
    <property type="entry name" value="HTH-TYPE TRANSCRIPTIONAL REGULATOR GALS"/>
    <property type="match status" value="1"/>
</dbReference>
<evidence type="ECO:0000313" key="6">
    <source>
        <dbReference type="Proteomes" id="UP000824056"/>
    </source>
</evidence>
<dbReference type="EMBL" id="DXBG01000269">
    <property type="protein sequence ID" value="HIZ66514.1"/>
    <property type="molecule type" value="Genomic_DNA"/>
</dbReference>
<protein>
    <submittedName>
        <fullName evidence="5">Substrate-binding domain-containing protein</fullName>
    </submittedName>
</protein>
<dbReference type="SUPFAM" id="SSF53822">
    <property type="entry name" value="Periplasmic binding protein-like I"/>
    <property type="match status" value="1"/>
</dbReference>
<proteinExistence type="predicted"/>
<accession>A0A9D2FSG2</accession>
<evidence type="ECO:0000259" key="4">
    <source>
        <dbReference type="Pfam" id="PF13377"/>
    </source>
</evidence>
<reference evidence="5" key="1">
    <citation type="journal article" date="2021" name="PeerJ">
        <title>Extensive microbial diversity within the chicken gut microbiome revealed by metagenomics and culture.</title>
        <authorList>
            <person name="Gilroy R."/>
            <person name="Ravi A."/>
            <person name="Getino M."/>
            <person name="Pursley I."/>
            <person name="Horton D.L."/>
            <person name="Alikhan N.F."/>
            <person name="Baker D."/>
            <person name="Gharbi K."/>
            <person name="Hall N."/>
            <person name="Watson M."/>
            <person name="Adriaenssens E.M."/>
            <person name="Foster-Nyarko E."/>
            <person name="Jarju S."/>
            <person name="Secka A."/>
            <person name="Antonio M."/>
            <person name="Oren A."/>
            <person name="Chaudhuri R.R."/>
            <person name="La Ragione R."/>
            <person name="Hildebrand F."/>
            <person name="Pallen M.J."/>
        </authorList>
    </citation>
    <scope>NUCLEOTIDE SEQUENCE</scope>
    <source>
        <strain evidence="5">1068</strain>
    </source>
</reference>
<name>A0A9D2FSG2_9FIRM</name>
<reference evidence="5" key="2">
    <citation type="submission" date="2021-04" db="EMBL/GenBank/DDBJ databases">
        <authorList>
            <person name="Gilroy R."/>
        </authorList>
    </citation>
    <scope>NUCLEOTIDE SEQUENCE</scope>
    <source>
        <strain evidence="5">1068</strain>
    </source>
</reference>
<evidence type="ECO:0000256" key="3">
    <source>
        <dbReference type="ARBA" id="ARBA00023163"/>
    </source>
</evidence>
<feature type="non-terminal residue" evidence="5">
    <location>
        <position position="1"/>
    </location>
</feature>
<dbReference type="PANTHER" id="PTHR30146">
    <property type="entry name" value="LACI-RELATED TRANSCRIPTIONAL REPRESSOR"/>
    <property type="match status" value="1"/>
</dbReference>
<keyword evidence="2" id="KW-0238">DNA-binding</keyword>
<feature type="domain" description="Transcriptional regulator LacI/GalR-like sensor" evidence="4">
    <location>
        <begin position="49"/>
        <end position="198"/>
    </location>
</feature>
<dbReference type="Pfam" id="PF13377">
    <property type="entry name" value="Peripla_BP_3"/>
    <property type="match status" value="1"/>
</dbReference>
<dbReference type="GO" id="GO:0000976">
    <property type="term" value="F:transcription cis-regulatory region binding"/>
    <property type="evidence" value="ECO:0007669"/>
    <property type="project" value="TreeGrafter"/>
</dbReference>
<evidence type="ECO:0000313" key="5">
    <source>
        <dbReference type="EMBL" id="HIZ66514.1"/>
    </source>
</evidence>
<dbReference type="Gene3D" id="3.40.50.2300">
    <property type="match status" value="1"/>
</dbReference>